<keyword evidence="3" id="KW-0813">Transport</keyword>
<dbReference type="Gene3D" id="2.40.30.170">
    <property type="match status" value="1"/>
</dbReference>
<keyword evidence="6 7" id="KW-0472">Membrane</keyword>
<geneLocation type="plasmid" evidence="10 11">
    <name>unnamed</name>
</geneLocation>
<keyword evidence="10" id="KW-0614">Plasmid</keyword>
<gene>
    <name evidence="10" type="ORF">N7E60_15265</name>
</gene>
<organism evidence="10 11">
    <name type="scientific">Salinivibrio proteolyticus</name>
    <dbReference type="NCBI Taxonomy" id="334715"/>
    <lineage>
        <taxon>Bacteria</taxon>
        <taxon>Pseudomonadati</taxon>
        <taxon>Pseudomonadota</taxon>
        <taxon>Gammaproteobacteria</taxon>
        <taxon>Vibrionales</taxon>
        <taxon>Vibrionaceae</taxon>
        <taxon>Salinivibrio</taxon>
    </lineage>
</organism>
<dbReference type="PANTHER" id="PTHR30386:SF28">
    <property type="entry name" value="EXPORTED PROTEIN"/>
    <property type="match status" value="1"/>
</dbReference>
<dbReference type="Proteomes" id="UP001164676">
    <property type="component" value="Plasmid unnamed"/>
</dbReference>
<evidence type="ECO:0000256" key="5">
    <source>
        <dbReference type="ARBA" id="ARBA00022989"/>
    </source>
</evidence>
<keyword evidence="11" id="KW-1185">Reference proteome</keyword>
<comment type="subcellular location">
    <subcellularLocation>
        <location evidence="1">Membrane</location>
        <topology evidence="1">Single-pass membrane protein</topology>
    </subcellularLocation>
</comment>
<evidence type="ECO:0000256" key="2">
    <source>
        <dbReference type="ARBA" id="ARBA00009477"/>
    </source>
</evidence>
<evidence type="ECO:0000256" key="6">
    <source>
        <dbReference type="ARBA" id="ARBA00023136"/>
    </source>
</evidence>
<sequence>MCRLKCDLCLIPIYFDHGLIFENQITPKIIILFREEYLENKRNQLSALYGSPLTVGNKNIRFGIFISLVIFIILAISLFIIELPRVINADGELTYSNGIITITSNESGSISGFNFDNGDLVDKGQSLLFITNDEYDQYGNSKYTKLLSLLNDTKEKIQMDKVALKEKYALSNDNIRQELALIEQSRHKTARVLADLSQVERNYQQEQAVLKTQKEQGLVTRSELRSFNYEYASLLKDIAYERSKSVELDTRWQNLNNQNAMLDLNHSLQVNELTRQFNEIQQRIDELSSAFKTQVVSPISGTIYNIHYKNNQAINKGEPLFDILPNNGELVVKLSLPSKDIGFIEVGQRVEINYDSYPSINYGKHYGTIKAISGVSSESDLNTGSTLNKQFSVSVALHSNTIYADQKIRELKVGMKVAGRIILGKRSLIDWVLSPLKITARDLNNSSD</sequence>
<protein>
    <submittedName>
        <fullName evidence="10">HlyD family efflux transporter periplasmic adaptor subunit</fullName>
    </submittedName>
</protein>
<evidence type="ECO:0000259" key="9">
    <source>
        <dbReference type="Pfam" id="PF26002"/>
    </source>
</evidence>
<dbReference type="PANTHER" id="PTHR30386">
    <property type="entry name" value="MEMBRANE FUSION SUBUNIT OF EMRAB-TOLC MULTIDRUG EFFLUX PUMP"/>
    <property type="match status" value="1"/>
</dbReference>
<accession>A0ABY7LKM6</accession>
<keyword evidence="4 7" id="KW-0812">Transmembrane</keyword>
<evidence type="ECO:0000313" key="10">
    <source>
        <dbReference type="EMBL" id="WBA16732.1"/>
    </source>
</evidence>
<comment type="similarity">
    <text evidence="2">Belongs to the membrane fusion protein (MFP) (TC 8.A.1) family.</text>
</comment>
<evidence type="ECO:0000259" key="8">
    <source>
        <dbReference type="Pfam" id="PF25917"/>
    </source>
</evidence>
<evidence type="ECO:0000256" key="4">
    <source>
        <dbReference type="ARBA" id="ARBA00022692"/>
    </source>
</evidence>
<dbReference type="Pfam" id="PF26002">
    <property type="entry name" value="Beta-barrel_AprE"/>
    <property type="match status" value="1"/>
</dbReference>
<evidence type="ECO:0000256" key="3">
    <source>
        <dbReference type="ARBA" id="ARBA00022448"/>
    </source>
</evidence>
<evidence type="ECO:0000256" key="1">
    <source>
        <dbReference type="ARBA" id="ARBA00004167"/>
    </source>
</evidence>
<proteinExistence type="inferred from homology"/>
<dbReference type="Pfam" id="PF25917">
    <property type="entry name" value="BSH_RND"/>
    <property type="match status" value="1"/>
</dbReference>
<dbReference type="InterPro" id="IPR058982">
    <property type="entry name" value="Beta-barrel_AprE"/>
</dbReference>
<dbReference type="EMBL" id="CP114585">
    <property type="protein sequence ID" value="WBA16732.1"/>
    <property type="molecule type" value="Genomic_DNA"/>
</dbReference>
<dbReference type="Gene3D" id="2.40.50.100">
    <property type="match status" value="1"/>
</dbReference>
<reference evidence="10" key="1">
    <citation type="submission" date="2022-09" db="EMBL/GenBank/DDBJ databases">
        <authorList>
            <person name="Li Z.-J."/>
        </authorList>
    </citation>
    <scope>NUCLEOTIDE SEQUENCE</scope>
    <source>
        <strain evidence="10">TGB10</strain>
        <plasmid evidence="10">unnamed</plasmid>
    </source>
</reference>
<feature type="domain" description="Multidrug resistance protein MdtA-like barrel-sandwich hybrid" evidence="8">
    <location>
        <begin position="100"/>
        <end position="321"/>
    </location>
</feature>
<evidence type="ECO:0000256" key="7">
    <source>
        <dbReference type="SAM" id="Phobius"/>
    </source>
</evidence>
<dbReference type="InterPro" id="IPR006144">
    <property type="entry name" value="Secretion_HlyD_CS"/>
</dbReference>
<evidence type="ECO:0000313" key="11">
    <source>
        <dbReference type="Proteomes" id="UP001164676"/>
    </source>
</evidence>
<name>A0ABY7LKM6_9GAMM</name>
<keyword evidence="5 7" id="KW-1133">Transmembrane helix</keyword>
<dbReference type="PROSITE" id="PS00543">
    <property type="entry name" value="HLYD_FAMILY"/>
    <property type="match status" value="1"/>
</dbReference>
<dbReference type="InterPro" id="IPR058625">
    <property type="entry name" value="MdtA-like_BSH"/>
</dbReference>
<feature type="transmembrane region" description="Helical" evidence="7">
    <location>
        <begin position="62"/>
        <end position="81"/>
    </location>
</feature>
<dbReference type="RefSeq" id="WP_269598966.1">
    <property type="nucleotide sequence ID" value="NZ_CP114585.1"/>
</dbReference>
<dbReference type="PRINTS" id="PR01490">
    <property type="entry name" value="RTXTOXIND"/>
</dbReference>
<feature type="domain" description="AprE-like beta-barrel" evidence="9">
    <location>
        <begin position="330"/>
        <end position="422"/>
    </location>
</feature>
<dbReference type="InterPro" id="IPR050739">
    <property type="entry name" value="MFP"/>
</dbReference>